<evidence type="ECO:0000313" key="2">
    <source>
        <dbReference type="EMBL" id="SDJ50320.1"/>
    </source>
</evidence>
<feature type="domain" description="Transglutaminase-like" evidence="1">
    <location>
        <begin position="177"/>
        <end position="243"/>
    </location>
</feature>
<dbReference type="AlphaFoldDB" id="A0A1G8UBD3"/>
<protein>
    <submittedName>
        <fullName evidence="2">Transglutaminase-like enzyme, putative cysteine protease</fullName>
    </submittedName>
</protein>
<dbReference type="Gene3D" id="3.10.620.30">
    <property type="match status" value="1"/>
</dbReference>
<keyword evidence="2" id="KW-0378">Hydrolase</keyword>
<dbReference type="SUPFAM" id="SSF54001">
    <property type="entry name" value="Cysteine proteinases"/>
    <property type="match status" value="1"/>
</dbReference>
<dbReference type="Proteomes" id="UP000199682">
    <property type="component" value="Unassembled WGS sequence"/>
</dbReference>
<accession>A0A1G8UBD3</accession>
<dbReference type="InterPro" id="IPR038765">
    <property type="entry name" value="Papain-like_cys_pep_sf"/>
</dbReference>
<dbReference type="Pfam" id="PF01841">
    <property type="entry name" value="Transglut_core"/>
    <property type="match status" value="1"/>
</dbReference>
<dbReference type="PANTHER" id="PTHR33490">
    <property type="entry name" value="BLR5614 PROTEIN-RELATED"/>
    <property type="match status" value="1"/>
</dbReference>
<evidence type="ECO:0000313" key="3">
    <source>
        <dbReference type="Proteomes" id="UP000199682"/>
    </source>
</evidence>
<evidence type="ECO:0000259" key="1">
    <source>
        <dbReference type="SMART" id="SM00460"/>
    </source>
</evidence>
<dbReference type="PANTHER" id="PTHR33490:SF12">
    <property type="entry name" value="BLL5557 PROTEIN"/>
    <property type="match status" value="1"/>
</dbReference>
<gene>
    <name evidence="2" type="ORF">SAMN04488074_102227</name>
</gene>
<dbReference type="EMBL" id="FNET01000002">
    <property type="protein sequence ID" value="SDJ50320.1"/>
    <property type="molecule type" value="Genomic_DNA"/>
</dbReference>
<sequence length="289" mass="32291">MNSRHYGTGVAQLTWGTRLLRVGCAFTYRAEVPTPAVFLVRPLWSADVRVSQEHMDVQPDVPMRHHLDLYGNRNTRVVLPPGLSTVHYNAWVDVPDRTEDVDETVPETLPDGLPDDVLMYTLPSRYCVSDVLGDEAWSRFGAHPPGYGRVREICRHVHESLSFGYGTSTALSTAADVNAAGFGVCRDFTHLAISFCRALNIPARYVFGYLPDLDVPPGDAAMDFAAWMEVWLGDRWWTFDPRNNEPRKGRVVIGRGRDAADVAMVTTFGGPRLESMVVQADEDLAPTWR</sequence>
<proteinExistence type="predicted"/>
<name>A0A1G8UBD3_9PSEU</name>
<dbReference type="InterPro" id="IPR002931">
    <property type="entry name" value="Transglutaminase-like"/>
</dbReference>
<keyword evidence="2" id="KW-0645">Protease</keyword>
<organism evidence="2 3">
    <name type="scientific">Lentzea albidocapillata subsp. violacea</name>
    <dbReference type="NCBI Taxonomy" id="128104"/>
    <lineage>
        <taxon>Bacteria</taxon>
        <taxon>Bacillati</taxon>
        <taxon>Actinomycetota</taxon>
        <taxon>Actinomycetes</taxon>
        <taxon>Pseudonocardiales</taxon>
        <taxon>Pseudonocardiaceae</taxon>
        <taxon>Lentzea</taxon>
    </lineage>
</organism>
<dbReference type="SMART" id="SM00460">
    <property type="entry name" value="TGc"/>
    <property type="match status" value="1"/>
</dbReference>
<dbReference type="Gene3D" id="2.60.40.2250">
    <property type="match status" value="1"/>
</dbReference>
<dbReference type="GO" id="GO:0006508">
    <property type="term" value="P:proteolysis"/>
    <property type="evidence" value="ECO:0007669"/>
    <property type="project" value="UniProtKB-KW"/>
</dbReference>
<reference evidence="3" key="1">
    <citation type="submission" date="2016-10" db="EMBL/GenBank/DDBJ databases">
        <authorList>
            <person name="Varghese N."/>
            <person name="Submissions S."/>
        </authorList>
    </citation>
    <scope>NUCLEOTIDE SEQUENCE [LARGE SCALE GENOMIC DNA]</scope>
    <source>
        <strain evidence="3">DSM 44796</strain>
    </source>
</reference>
<dbReference type="GO" id="GO:0008233">
    <property type="term" value="F:peptidase activity"/>
    <property type="evidence" value="ECO:0007669"/>
    <property type="project" value="UniProtKB-KW"/>
</dbReference>